<dbReference type="GO" id="GO:0004650">
    <property type="term" value="F:polygalacturonase activity"/>
    <property type="evidence" value="ECO:0007669"/>
    <property type="project" value="InterPro"/>
</dbReference>
<feature type="chain" id="PRO_5009256892" evidence="5">
    <location>
        <begin position="24"/>
        <end position="514"/>
    </location>
</feature>
<organism evidence="6 7">
    <name type="scientific">Mucilaginibacter mallensis</name>
    <dbReference type="NCBI Taxonomy" id="652787"/>
    <lineage>
        <taxon>Bacteria</taxon>
        <taxon>Pseudomonadati</taxon>
        <taxon>Bacteroidota</taxon>
        <taxon>Sphingobacteriia</taxon>
        <taxon>Sphingobacteriales</taxon>
        <taxon>Sphingobacteriaceae</taxon>
        <taxon>Mucilaginibacter</taxon>
    </lineage>
</organism>
<dbReference type="Gene3D" id="2.160.20.10">
    <property type="entry name" value="Single-stranded right-handed beta-helix, Pectin lyase-like"/>
    <property type="match status" value="1"/>
</dbReference>
<dbReference type="InterPro" id="IPR051801">
    <property type="entry name" value="GH28_Enzymes"/>
</dbReference>
<dbReference type="AlphaFoldDB" id="A0A1H1PS71"/>
<dbReference type="SMART" id="SM00710">
    <property type="entry name" value="PbH1"/>
    <property type="match status" value="6"/>
</dbReference>
<accession>A0A1H1PS71</accession>
<gene>
    <name evidence="6" type="ORF">SAMN05216490_0605</name>
</gene>
<dbReference type="GO" id="GO:0005975">
    <property type="term" value="P:carbohydrate metabolic process"/>
    <property type="evidence" value="ECO:0007669"/>
    <property type="project" value="InterPro"/>
</dbReference>
<evidence type="ECO:0000256" key="4">
    <source>
        <dbReference type="RuleBase" id="RU361169"/>
    </source>
</evidence>
<dbReference type="InterPro" id="IPR012334">
    <property type="entry name" value="Pectin_lyas_fold"/>
</dbReference>
<dbReference type="InterPro" id="IPR000743">
    <property type="entry name" value="Glyco_hydro_28"/>
</dbReference>
<keyword evidence="2 4" id="KW-0378">Hydrolase</keyword>
<dbReference type="PANTHER" id="PTHR31339:SF9">
    <property type="entry name" value="PLASMIN AND FIBRONECTIN-BINDING PROTEIN A"/>
    <property type="match status" value="1"/>
</dbReference>
<name>A0A1H1PS71_MUCMA</name>
<dbReference type="Proteomes" id="UP000199679">
    <property type="component" value="Chromosome I"/>
</dbReference>
<evidence type="ECO:0000256" key="2">
    <source>
        <dbReference type="ARBA" id="ARBA00022801"/>
    </source>
</evidence>
<evidence type="ECO:0000313" key="6">
    <source>
        <dbReference type="EMBL" id="SDS13609.1"/>
    </source>
</evidence>
<protein>
    <submittedName>
        <fullName evidence="6">Glycosyl hydrolases family 28</fullName>
    </submittedName>
</protein>
<keyword evidence="5" id="KW-0732">Signal</keyword>
<dbReference type="STRING" id="652787.SAMN05216490_0605"/>
<dbReference type="Pfam" id="PF00295">
    <property type="entry name" value="Glyco_hydro_28"/>
    <property type="match status" value="1"/>
</dbReference>
<dbReference type="PANTHER" id="PTHR31339">
    <property type="entry name" value="PECTIN LYASE-RELATED"/>
    <property type="match status" value="1"/>
</dbReference>
<evidence type="ECO:0000256" key="5">
    <source>
        <dbReference type="SAM" id="SignalP"/>
    </source>
</evidence>
<dbReference type="SUPFAM" id="SSF51126">
    <property type="entry name" value="Pectin lyase-like"/>
    <property type="match status" value="1"/>
</dbReference>
<proteinExistence type="inferred from homology"/>
<evidence type="ECO:0000313" key="7">
    <source>
        <dbReference type="Proteomes" id="UP000199679"/>
    </source>
</evidence>
<keyword evidence="3 4" id="KW-0326">Glycosidase</keyword>
<dbReference type="InterPro" id="IPR011050">
    <property type="entry name" value="Pectin_lyase_fold/virulence"/>
</dbReference>
<reference evidence="6 7" key="1">
    <citation type="submission" date="2016-10" db="EMBL/GenBank/DDBJ databases">
        <authorList>
            <person name="de Groot N.N."/>
        </authorList>
    </citation>
    <scope>NUCLEOTIDE SEQUENCE [LARGE SCALE GENOMIC DNA]</scope>
    <source>
        <strain evidence="6 7">MP1X4</strain>
    </source>
</reference>
<evidence type="ECO:0000256" key="3">
    <source>
        <dbReference type="ARBA" id="ARBA00023295"/>
    </source>
</evidence>
<dbReference type="EMBL" id="LT629740">
    <property type="protein sequence ID" value="SDS13609.1"/>
    <property type="molecule type" value="Genomic_DNA"/>
</dbReference>
<keyword evidence="7" id="KW-1185">Reference proteome</keyword>
<dbReference type="InterPro" id="IPR006626">
    <property type="entry name" value="PbH1"/>
</dbReference>
<feature type="signal peptide" evidence="5">
    <location>
        <begin position="1"/>
        <end position="23"/>
    </location>
</feature>
<dbReference type="OrthoDB" id="9795222at2"/>
<evidence type="ECO:0000256" key="1">
    <source>
        <dbReference type="ARBA" id="ARBA00008834"/>
    </source>
</evidence>
<comment type="similarity">
    <text evidence="1 4">Belongs to the glycosyl hydrolase 28 family.</text>
</comment>
<dbReference type="RefSeq" id="WP_091369044.1">
    <property type="nucleotide sequence ID" value="NZ_LT629740.1"/>
</dbReference>
<sequence>MKYISKTALAVLLSVFIGITASAQVKTYNIKNYGAIADGKTNNTAAIQKAIDEASANGGGRVLVPAGKFVTGVITIQSNIELHLDKDAFLLGSTIRTDYGDGKASPLIIANHQHHIAITGHGTIDGQGDSLLKDIYRRLNAGTLQDTEWRKPNPWHQMRPTEDNRPKLIEFKNCDDIQLKNITIKNGLCWTQNYKNCTNMVIDSMKVENVTYWNNDGIDIVDCKNVKLTNSFFNAADDGICLKSEDPDGACENVYVANCRVRSSASAVKLGTGSLGGFKKIAIRNISVYDTYRSAIAIETVDGGVLEDVDIRDIVAKNTGNAIVIRLGHRNQKRPAGVLRRVYIGNVTVDVPAGKPDAGYPIEGPIVSVPHNVFPSSITGIPGSRAQDITLENITINYAGGAKKEVANFGIDSLEKVPEKIRDYPEFSMFGELPAWGFYIRHADGIKIKNMVLTCKGTDYRPAFIADDVNGLSLNGLNIPQVKTKPVILLNKVSGFVSENITIPGGAKQNIQVQ</sequence>